<evidence type="ECO:0000259" key="1">
    <source>
        <dbReference type="Pfam" id="PF13460"/>
    </source>
</evidence>
<dbReference type="OrthoDB" id="751203at2"/>
<dbReference type="InterPro" id="IPR016040">
    <property type="entry name" value="NAD(P)-bd_dom"/>
</dbReference>
<dbReference type="InterPro" id="IPR051783">
    <property type="entry name" value="NAD(P)-dependent_oxidoreduct"/>
</dbReference>
<dbReference type="CDD" id="cd05266">
    <property type="entry name" value="SDR_a4"/>
    <property type="match status" value="1"/>
</dbReference>
<name>A0A1W2DU01_9SPHI</name>
<protein>
    <submittedName>
        <fullName evidence="2">Nucleoside-diphosphate-sugar epimerase</fullName>
    </submittedName>
</protein>
<sequence>MDHPIAEKAENIKKTISILGCGWYGLELAKVLTQSGYRVKGSSTTTEKLETLSAHQIEPFLVNFQKDEEHYDPSFFQSDILFVSIPPKRSSAEQADFCYKIERIIHAAKLNHVKQLVFISSIAVYGDVNAEVNEWSIPQPETPSAIAMLEAENMLKNQNDFTYTIIRFAGLVGPNRDPGRFFAGKTDVPNGQAPINLIHLDDCIGISLNLLKNEAFGHTYNACSPDHPSKQTFYTAATLKARLTPPVFKDELLNWKIVSSIQAPLANYNYIVSDWIEWLNK</sequence>
<gene>
    <name evidence="2" type="ORF">SAMN04488101_10846</name>
</gene>
<proteinExistence type="predicted"/>
<dbReference type="InterPro" id="IPR036291">
    <property type="entry name" value="NAD(P)-bd_dom_sf"/>
</dbReference>
<dbReference type="GO" id="GO:0004029">
    <property type="term" value="F:aldehyde dehydrogenase (NAD+) activity"/>
    <property type="evidence" value="ECO:0007669"/>
    <property type="project" value="TreeGrafter"/>
</dbReference>
<evidence type="ECO:0000313" key="2">
    <source>
        <dbReference type="EMBL" id="SMD00546.1"/>
    </source>
</evidence>
<organism evidence="2 3">
    <name type="scientific">Pedobacter nyackensis</name>
    <dbReference type="NCBI Taxonomy" id="475255"/>
    <lineage>
        <taxon>Bacteria</taxon>
        <taxon>Pseudomonadati</taxon>
        <taxon>Bacteroidota</taxon>
        <taxon>Sphingobacteriia</taxon>
        <taxon>Sphingobacteriales</taxon>
        <taxon>Sphingobacteriaceae</taxon>
        <taxon>Pedobacter</taxon>
    </lineage>
</organism>
<accession>A0A1W2DU01</accession>
<evidence type="ECO:0000313" key="3">
    <source>
        <dbReference type="Proteomes" id="UP000192678"/>
    </source>
</evidence>
<dbReference type="GO" id="GO:0005737">
    <property type="term" value="C:cytoplasm"/>
    <property type="evidence" value="ECO:0007669"/>
    <property type="project" value="TreeGrafter"/>
</dbReference>
<dbReference type="AlphaFoldDB" id="A0A1W2DU01"/>
<keyword evidence="3" id="KW-1185">Reference proteome</keyword>
<dbReference type="SUPFAM" id="SSF51735">
    <property type="entry name" value="NAD(P)-binding Rossmann-fold domains"/>
    <property type="match status" value="1"/>
</dbReference>
<feature type="domain" description="NAD(P)-binding" evidence="1">
    <location>
        <begin position="22"/>
        <end position="177"/>
    </location>
</feature>
<dbReference type="STRING" id="475255.SAMN04488101_10846"/>
<dbReference type="Gene3D" id="3.40.50.720">
    <property type="entry name" value="NAD(P)-binding Rossmann-like Domain"/>
    <property type="match status" value="1"/>
</dbReference>
<reference evidence="2 3" key="1">
    <citation type="submission" date="2017-04" db="EMBL/GenBank/DDBJ databases">
        <authorList>
            <person name="Afonso C.L."/>
            <person name="Miller P.J."/>
            <person name="Scott M.A."/>
            <person name="Spackman E."/>
            <person name="Goraichik I."/>
            <person name="Dimitrov K.M."/>
            <person name="Suarez D.L."/>
            <person name="Swayne D.E."/>
        </authorList>
    </citation>
    <scope>NUCLEOTIDE SEQUENCE [LARGE SCALE GENOMIC DNA]</scope>
    <source>
        <strain evidence="2 3">DSM 19625</strain>
    </source>
</reference>
<dbReference type="Pfam" id="PF13460">
    <property type="entry name" value="NAD_binding_10"/>
    <property type="match status" value="1"/>
</dbReference>
<dbReference type="PANTHER" id="PTHR48079">
    <property type="entry name" value="PROTEIN YEEZ"/>
    <property type="match status" value="1"/>
</dbReference>
<dbReference type="PANTHER" id="PTHR48079:SF6">
    <property type="entry name" value="NAD(P)-BINDING DOMAIN-CONTAINING PROTEIN-RELATED"/>
    <property type="match status" value="1"/>
</dbReference>
<dbReference type="EMBL" id="FWYB01000008">
    <property type="protein sequence ID" value="SMD00546.1"/>
    <property type="molecule type" value="Genomic_DNA"/>
</dbReference>
<dbReference type="Proteomes" id="UP000192678">
    <property type="component" value="Unassembled WGS sequence"/>
</dbReference>
<dbReference type="RefSeq" id="WP_084290373.1">
    <property type="nucleotide sequence ID" value="NZ_FWYB01000008.1"/>
</dbReference>